<sequence length="255" mass="27757">MLAQELLDVDFPMLERMIRDVGVPCRGKDDLIALRHAKEKMTGCSPATPSFRSYSQPAGSRTPHMCHSRSSMVIKLRFTGTSGGHRELPWRVGEEVRGGRGSRRRRAAGGTNAEGGAAKGDEQRVDHGGELRTASEVPRLGAGQDLQFQPGCILGSVSRLFFPQRKSSYDNYKNTEKRLGAFPEELCRHFSLAEITTATQCFDASLFIGRSDFGLRLASEMSSAWCAGVSPPSPVASLRTSPTCFSSWPNVASSS</sequence>
<evidence type="ECO:0000313" key="2">
    <source>
        <dbReference type="EMBL" id="RXH90747.1"/>
    </source>
</evidence>
<organism evidence="2 3">
    <name type="scientific">Malus domestica</name>
    <name type="common">Apple</name>
    <name type="synonym">Pyrus malus</name>
    <dbReference type="NCBI Taxonomy" id="3750"/>
    <lineage>
        <taxon>Eukaryota</taxon>
        <taxon>Viridiplantae</taxon>
        <taxon>Streptophyta</taxon>
        <taxon>Embryophyta</taxon>
        <taxon>Tracheophyta</taxon>
        <taxon>Spermatophyta</taxon>
        <taxon>Magnoliopsida</taxon>
        <taxon>eudicotyledons</taxon>
        <taxon>Gunneridae</taxon>
        <taxon>Pentapetalae</taxon>
        <taxon>rosids</taxon>
        <taxon>fabids</taxon>
        <taxon>Rosales</taxon>
        <taxon>Rosaceae</taxon>
        <taxon>Amygdaloideae</taxon>
        <taxon>Maleae</taxon>
        <taxon>Malus</taxon>
    </lineage>
</organism>
<protein>
    <submittedName>
        <fullName evidence="2">Uncharacterized protein</fullName>
    </submittedName>
</protein>
<dbReference type="AlphaFoldDB" id="A0A498J7U6"/>
<evidence type="ECO:0000256" key="1">
    <source>
        <dbReference type="SAM" id="MobiDB-lite"/>
    </source>
</evidence>
<feature type="compositionally biased region" description="Polar residues" evidence="1">
    <location>
        <begin position="45"/>
        <end position="59"/>
    </location>
</feature>
<accession>A0A498J7U6</accession>
<feature type="region of interest" description="Disordered" evidence="1">
    <location>
        <begin position="95"/>
        <end position="126"/>
    </location>
</feature>
<name>A0A498J7U6_MALDO</name>
<comment type="caution">
    <text evidence="2">The sequence shown here is derived from an EMBL/GenBank/DDBJ whole genome shotgun (WGS) entry which is preliminary data.</text>
</comment>
<proteinExistence type="predicted"/>
<dbReference type="Proteomes" id="UP000290289">
    <property type="component" value="Chromosome 9"/>
</dbReference>
<dbReference type="EMBL" id="RDQH01000335">
    <property type="protein sequence ID" value="RXH90747.1"/>
    <property type="molecule type" value="Genomic_DNA"/>
</dbReference>
<feature type="region of interest" description="Disordered" evidence="1">
    <location>
        <begin position="42"/>
        <end position="66"/>
    </location>
</feature>
<reference evidence="2 3" key="1">
    <citation type="submission" date="2018-10" db="EMBL/GenBank/DDBJ databases">
        <title>A high-quality apple genome assembly.</title>
        <authorList>
            <person name="Hu J."/>
        </authorList>
    </citation>
    <scope>NUCLEOTIDE SEQUENCE [LARGE SCALE GENOMIC DNA]</scope>
    <source>
        <strain evidence="3">cv. HFTH1</strain>
        <tissue evidence="2">Young leaf</tissue>
    </source>
</reference>
<gene>
    <name evidence="2" type="ORF">DVH24_035511</name>
</gene>
<keyword evidence="3" id="KW-1185">Reference proteome</keyword>
<evidence type="ECO:0000313" key="3">
    <source>
        <dbReference type="Proteomes" id="UP000290289"/>
    </source>
</evidence>